<dbReference type="PANTHER" id="PTHR43372:SF4">
    <property type="entry name" value="FATTY-ACID AMIDE HYDROLASE 2"/>
    <property type="match status" value="1"/>
</dbReference>
<dbReference type="Gene3D" id="3.90.1300.10">
    <property type="entry name" value="Amidase signature (AS) domain"/>
    <property type="match status" value="1"/>
</dbReference>
<dbReference type="STRING" id="587636.SAMN05216199_1580"/>
<dbReference type="NCBIfam" id="NF005687">
    <property type="entry name" value="PRK07487.1"/>
    <property type="match status" value="1"/>
</dbReference>
<dbReference type="Proteomes" id="UP000199019">
    <property type="component" value="Unassembled WGS sequence"/>
</dbReference>
<keyword evidence="3" id="KW-1185">Reference proteome</keyword>
<accession>A0A1H9TG01</accession>
<dbReference type="Pfam" id="PF01425">
    <property type="entry name" value="Amidase"/>
    <property type="match status" value="1"/>
</dbReference>
<evidence type="ECO:0000259" key="1">
    <source>
        <dbReference type="Pfam" id="PF01425"/>
    </source>
</evidence>
<dbReference type="SUPFAM" id="SSF75304">
    <property type="entry name" value="Amidase signature (AS) enzymes"/>
    <property type="match status" value="1"/>
</dbReference>
<dbReference type="GO" id="GO:0012505">
    <property type="term" value="C:endomembrane system"/>
    <property type="evidence" value="ECO:0007669"/>
    <property type="project" value="TreeGrafter"/>
</dbReference>
<evidence type="ECO:0000313" key="3">
    <source>
        <dbReference type="Proteomes" id="UP000199019"/>
    </source>
</evidence>
<dbReference type="InterPro" id="IPR023631">
    <property type="entry name" value="Amidase_dom"/>
</dbReference>
<dbReference type="OrthoDB" id="182039at2"/>
<gene>
    <name evidence="2" type="ORF">SAMN05216199_1580</name>
</gene>
<organism evidence="2 3">
    <name type="scientific">Pedococcus cremeus</name>
    <dbReference type="NCBI Taxonomy" id="587636"/>
    <lineage>
        <taxon>Bacteria</taxon>
        <taxon>Bacillati</taxon>
        <taxon>Actinomycetota</taxon>
        <taxon>Actinomycetes</taxon>
        <taxon>Micrococcales</taxon>
        <taxon>Intrasporangiaceae</taxon>
        <taxon>Pedococcus</taxon>
    </lineage>
</organism>
<dbReference type="EMBL" id="FOHB01000002">
    <property type="protein sequence ID" value="SER95749.1"/>
    <property type="molecule type" value="Genomic_DNA"/>
</dbReference>
<proteinExistence type="predicted"/>
<name>A0A1H9TG01_9MICO</name>
<evidence type="ECO:0000313" key="2">
    <source>
        <dbReference type="EMBL" id="SER95749.1"/>
    </source>
</evidence>
<dbReference type="RefSeq" id="WP_091756937.1">
    <property type="nucleotide sequence ID" value="NZ_FOHB01000002.1"/>
</dbReference>
<feature type="domain" description="Amidase" evidence="1">
    <location>
        <begin position="29"/>
        <end position="453"/>
    </location>
</feature>
<reference evidence="3" key="1">
    <citation type="submission" date="2016-10" db="EMBL/GenBank/DDBJ databases">
        <authorList>
            <person name="Varghese N."/>
            <person name="Submissions S."/>
        </authorList>
    </citation>
    <scope>NUCLEOTIDE SEQUENCE [LARGE SCALE GENOMIC DNA]</scope>
    <source>
        <strain evidence="3">CGMCC 1.6963</strain>
    </source>
</reference>
<dbReference type="InterPro" id="IPR036928">
    <property type="entry name" value="AS_sf"/>
</dbReference>
<protein>
    <submittedName>
        <fullName evidence="2">Amidase</fullName>
    </submittedName>
</protein>
<dbReference type="AlphaFoldDB" id="A0A1H9TG01"/>
<sequence length="479" mass="49460">MTGASGELWQLGATELAQLVSTGQVTSREVIEAHLRRIEDVNPHVNAVVTVLADEALAAAIVVDEAVAAGAELGRLAGVPFTVKEIIDVAGTPTTQGSKALAHAYPARDAPTVERLKAAGAIPLGRTNMPTGAIRWHCESELWGATLNPWDRSRTPGASSAGEAAAIASGMSPLGLGTDGLGSLRHPAQCCGVAALKPTLGRVPTASSIEADETTTIGVQLTSVTGPMARHVVDLQAALSIIAGPTWRDPWAVPVPLDGPRLAKPTHVALVTNPGGSGTAMQVQAGVRKAADALAEAGYVVDEVEPPGIDSAADALMVMLSTPGSRKGYERVLQPVAPAPTRRFLADFFEVAGEPDDTAAELAFMTRRAVLRDWGHFQQTHPLIVAPVATEMPSVAGTDLDEGQVAKTIRSMRMTMAVNALGLPAVAVPVGVMDGLPQAVQVIGPAYREDLCLDAAAAIEAALGVITPIDPRGPSTDDS</sequence>
<dbReference type="InterPro" id="IPR052739">
    <property type="entry name" value="FAAH2"/>
</dbReference>
<dbReference type="PANTHER" id="PTHR43372">
    <property type="entry name" value="FATTY-ACID AMIDE HYDROLASE"/>
    <property type="match status" value="1"/>
</dbReference>